<proteinExistence type="predicted"/>
<dbReference type="EMBL" id="GL379827">
    <property type="protein sequence ID" value="EGT50157.1"/>
    <property type="molecule type" value="Genomic_DNA"/>
</dbReference>
<dbReference type="AlphaFoldDB" id="G0N1E3"/>
<dbReference type="Proteomes" id="UP000008068">
    <property type="component" value="Unassembled WGS sequence"/>
</dbReference>
<evidence type="ECO:0000313" key="1">
    <source>
        <dbReference type="EMBL" id="EGT50157.1"/>
    </source>
</evidence>
<sequence>MESHSKQSPRPPDFQWEV</sequence>
<keyword evidence="2" id="KW-1185">Reference proteome</keyword>
<dbReference type="InParanoid" id="G0N1E3"/>
<gene>
    <name evidence="1" type="ORF">CAEBREN_08965</name>
</gene>
<protein>
    <submittedName>
        <fullName evidence="1">Uncharacterized protein</fullName>
    </submittedName>
</protein>
<dbReference type="HOGENOM" id="CLU_3431037_0_0_1"/>
<reference evidence="2" key="1">
    <citation type="submission" date="2011-07" db="EMBL/GenBank/DDBJ databases">
        <authorList>
            <consortium name="Caenorhabditis brenneri Sequencing and Analysis Consortium"/>
            <person name="Wilson R.K."/>
        </authorList>
    </citation>
    <scope>NUCLEOTIDE SEQUENCE [LARGE SCALE GENOMIC DNA]</scope>
    <source>
        <strain evidence="2">PB2801</strain>
    </source>
</reference>
<name>G0N1E3_CAEBE</name>
<evidence type="ECO:0000313" key="2">
    <source>
        <dbReference type="Proteomes" id="UP000008068"/>
    </source>
</evidence>
<accession>G0N1E3</accession>
<organism evidence="2">
    <name type="scientific">Caenorhabditis brenneri</name>
    <name type="common">Nematode worm</name>
    <dbReference type="NCBI Taxonomy" id="135651"/>
    <lineage>
        <taxon>Eukaryota</taxon>
        <taxon>Metazoa</taxon>
        <taxon>Ecdysozoa</taxon>
        <taxon>Nematoda</taxon>
        <taxon>Chromadorea</taxon>
        <taxon>Rhabditida</taxon>
        <taxon>Rhabditina</taxon>
        <taxon>Rhabditomorpha</taxon>
        <taxon>Rhabditoidea</taxon>
        <taxon>Rhabditidae</taxon>
        <taxon>Peloderinae</taxon>
        <taxon>Caenorhabditis</taxon>
    </lineage>
</organism>